<sequence>MTMNERGARRPAQRIAGALLVLAAATGLISCAPDEAASLEPICQTFESSWNRLVDVRSGTEDLQIAAEARTETVADWNDLGSREGPDDVTDMINAAATNLSNAWNSTTQGGRIGHEKSLKNAGDYVATRCAETGTSVTLSELPAPLRPGAQ</sequence>
<proteinExistence type="predicted"/>
<evidence type="ECO:0000313" key="1">
    <source>
        <dbReference type="EMBL" id="NYG21188.1"/>
    </source>
</evidence>
<dbReference type="EMBL" id="JACCFI010000001">
    <property type="protein sequence ID" value="NYG21188.1"/>
    <property type="molecule type" value="Genomic_DNA"/>
</dbReference>
<accession>A0A852WUF1</accession>
<protein>
    <recommendedName>
        <fullName evidence="3">Lipoprotein</fullName>
    </recommendedName>
</protein>
<name>A0A852WUF1_9MICO</name>
<organism evidence="1 2">
    <name type="scientific">Agromyces hippuratus</name>
    <dbReference type="NCBI Taxonomy" id="286438"/>
    <lineage>
        <taxon>Bacteria</taxon>
        <taxon>Bacillati</taxon>
        <taxon>Actinomycetota</taxon>
        <taxon>Actinomycetes</taxon>
        <taxon>Micrococcales</taxon>
        <taxon>Microbacteriaceae</taxon>
        <taxon>Agromyces</taxon>
    </lineage>
</organism>
<gene>
    <name evidence="1" type="ORF">BJY17_001935</name>
</gene>
<dbReference type="AlphaFoldDB" id="A0A852WUF1"/>
<evidence type="ECO:0008006" key="3">
    <source>
        <dbReference type="Google" id="ProtNLM"/>
    </source>
</evidence>
<dbReference type="RefSeq" id="WP_179551179.1">
    <property type="nucleotide sequence ID" value="NZ_JACCFI010000001.1"/>
</dbReference>
<evidence type="ECO:0000313" key="2">
    <source>
        <dbReference type="Proteomes" id="UP000549066"/>
    </source>
</evidence>
<dbReference type="PROSITE" id="PS51257">
    <property type="entry name" value="PROKAR_LIPOPROTEIN"/>
    <property type="match status" value="1"/>
</dbReference>
<reference evidence="1 2" key="1">
    <citation type="submission" date="2020-07" db="EMBL/GenBank/DDBJ databases">
        <title>Sequencing the genomes of 1000 actinobacteria strains.</title>
        <authorList>
            <person name="Klenk H.-P."/>
        </authorList>
    </citation>
    <scope>NUCLEOTIDE SEQUENCE [LARGE SCALE GENOMIC DNA]</scope>
    <source>
        <strain evidence="1 2">DSM 8598</strain>
    </source>
</reference>
<comment type="caution">
    <text evidence="1">The sequence shown here is derived from an EMBL/GenBank/DDBJ whole genome shotgun (WGS) entry which is preliminary data.</text>
</comment>
<keyword evidence="2" id="KW-1185">Reference proteome</keyword>
<dbReference type="Proteomes" id="UP000549066">
    <property type="component" value="Unassembled WGS sequence"/>
</dbReference>